<dbReference type="InterPro" id="IPR009057">
    <property type="entry name" value="Homeodomain-like_sf"/>
</dbReference>
<dbReference type="GO" id="GO:0000981">
    <property type="term" value="F:DNA-binding transcription factor activity, RNA polymerase II-specific"/>
    <property type="evidence" value="ECO:0007669"/>
    <property type="project" value="UniProtKB-UniRule"/>
</dbReference>
<dbReference type="GO" id="GO:0045893">
    <property type="term" value="P:positive regulation of DNA-templated transcription"/>
    <property type="evidence" value="ECO:0007669"/>
    <property type="project" value="TreeGrafter"/>
</dbReference>
<dbReference type="PANTHER" id="PTHR24326:SF545">
    <property type="entry name" value="HOMEOBOX-LEUCINE ZIPPER PROTEIN HOX12"/>
    <property type="match status" value="1"/>
</dbReference>
<dbReference type="PRINTS" id="PR00031">
    <property type="entry name" value="HTHREPRESSR"/>
</dbReference>
<feature type="compositionally biased region" description="Basic residues" evidence="12">
    <location>
        <begin position="79"/>
        <end position="88"/>
    </location>
</feature>
<evidence type="ECO:0000259" key="13">
    <source>
        <dbReference type="PROSITE" id="PS50071"/>
    </source>
</evidence>
<evidence type="ECO:0000256" key="8">
    <source>
        <dbReference type="ARBA" id="ARBA00037260"/>
    </source>
</evidence>
<sequence length="272" mass="29907">MGRTFSLGSCALAASEPVAHCSRLSALPSTQCDLLVGAAGAWRMGCEEDERLLFPSFAFPAESFAEAATPGSGGEQKKARQRRRRKPRPAGDGDGGDEQSKKRRLSDEQARFLELSFRKERKLETPRKVQLAAELGLDAKQVAVWFQNRRARHKSKLMEEEFSKLRAAHDAVVLQNCHLETELLRMKERLAEAEEEKRKLIAAAAAGAGSSSPSSSSFSTVTHHPAALVGQFGVEAEEAAVLAYMSEYAYNSYMNMMDLAPGYFGGVYDHFN</sequence>
<protein>
    <recommendedName>
        <fullName evidence="11">Homeobox-leucine zipper protein</fullName>
    </recommendedName>
    <alternativeName>
        <fullName evidence="11">HD-ZIP protein</fullName>
    </alternativeName>
    <alternativeName>
        <fullName evidence="11">Homeodomain transcription factor</fullName>
    </alternativeName>
</protein>
<evidence type="ECO:0000256" key="7">
    <source>
        <dbReference type="ARBA" id="ARBA00025748"/>
    </source>
</evidence>
<dbReference type="Proteomes" id="UP000275267">
    <property type="component" value="Unassembled WGS sequence"/>
</dbReference>
<evidence type="ECO:0000256" key="11">
    <source>
        <dbReference type="RuleBase" id="RU369038"/>
    </source>
</evidence>
<comment type="similarity">
    <text evidence="7 11">Belongs to the HD-ZIP homeobox family. Class I subfamily.</text>
</comment>
<gene>
    <name evidence="14" type="ORF">C2845_PM02G34390</name>
</gene>
<dbReference type="InterPro" id="IPR017970">
    <property type="entry name" value="Homeobox_CS"/>
</dbReference>
<evidence type="ECO:0000256" key="1">
    <source>
        <dbReference type="ARBA" id="ARBA00004123"/>
    </source>
</evidence>
<evidence type="ECO:0000256" key="12">
    <source>
        <dbReference type="SAM" id="MobiDB-lite"/>
    </source>
</evidence>
<evidence type="ECO:0000313" key="14">
    <source>
        <dbReference type="EMBL" id="RLN16651.1"/>
    </source>
</evidence>
<keyword evidence="3 9" id="KW-0238">DNA-binding</keyword>
<dbReference type="Gene3D" id="1.10.10.60">
    <property type="entry name" value="Homeodomain-like"/>
    <property type="match status" value="1"/>
</dbReference>
<dbReference type="AlphaFoldDB" id="A0A3L6S6S6"/>
<dbReference type="FunFam" id="1.10.10.60:FF:000241">
    <property type="entry name" value="homeobox-leucine zipper protein ATHB-40"/>
    <property type="match status" value="1"/>
</dbReference>
<keyword evidence="4 9" id="KW-0371">Homeobox</keyword>
<name>A0A3L6S6S6_PANMI</name>
<dbReference type="InterPro" id="IPR001356">
    <property type="entry name" value="HD"/>
</dbReference>
<dbReference type="InterPro" id="IPR000047">
    <property type="entry name" value="HTH_motif"/>
</dbReference>
<evidence type="ECO:0000256" key="3">
    <source>
        <dbReference type="ARBA" id="ARBA00023125"/>
    </source>
</evidence>
<dbReference type="PROSITE" id="PS50071">
    <property type="entry name" value="HOMEOBOX_2"/>
    <property type="match status" value="1"/>
</dbReference>
<feature type="domain" description="Homeobox" evidence="13">
    <location>
        <begin position="96"/>
        <end position="156"/>
    </location>
</feature>
<proteinExistence type="inferred from homology"/>
<comment type="subcellular location">
    <subcellularLocation>
        <location evidence="1 9 10">Nucleus</location>
    </subcellularLocation>
</comment>
<evidence type="ECO:0000256" key="10">
    <source>
        <dbReference type="RuleBase" id="RU000682"/>
    </source>
</evidence>
<dbReference type="STRING" id="4540.A0A3L6S6S6"/>
<dbReference type="GO" id="GO:0005634">
    <property type="term" value="C:nucleus"/>
    <property type="evidence" value="ECO:0007669"/>
    <property type="project" value="UniProtKB-SubCell"/>
</dbReference>
<organism evidence="14 15">
    <name type="scientific">Panicum miliaceum</name>
    <name type="common">Proso millet</name>
    <name type="synonym">Broomcorn millet</name>
    <dbReference type="NCBI Taxonomy" id="4540"/>
    <lineage>
        <taxon>Eukaryota</taxon>
        <taxon>Viridiplantae</taxon>
        <taxon>Streptophyta</taxon>
        <taxon>Embryophyta</taxon>
        <taxon>Tracheophyta</taxon>
        <taxon>Spermatophyta</taxon>
        <taxon>Magnoliopsida</taxon>
        <taxon>Liliopsida</taxon>
        <taxon>Poales</taxon>
        <taxon>Poaceae</taxon>
        <taxon>PACMAD clade</taxon>
        <taxon>Panicoideae</taxon>
        <taxon>Panicodae</taxon>
        <taxon>Paniceae</taxon>
        <taxon>Panicinae</taxon>
        <taxon>Panicum</taxon>
        <taxon>Panicum sect. Panicum</taxon>
    </lineage>
</organism>
<dbReference type="EMBL" id="PQIB02000005">
    <property type="protein sequence ID" value="RLN16651.1"/>
    <property type="molecule type" value="Genomic_DNA"/>
</dbReference>
<evidence type="ECO:0000256" key="9">
    <source>
        <dbReference type="PROSITE-ProRule" id="PRU00108"/>
    </source>
</evidence>
<dbReference type="InterPro" id="IPR045224">
    <property type="entry name" value="HDZip_class_I_plant"/>
</dbReference>
<keyword evidence="2 11" id="KW-0805">Transcription regulation</keyword>
<evidence type="ECO:0000256" key="2">
    <source>
        <dbReference type="ARBA" id="ARBA00023015"/>
    </source>
</evidence>
<accession>A0A3L6S6S6</accession>
<evidence type="ECO:0000256" key="6">
    <source>
        <dbReference type="ARBA" id="ARBA00023242"/>
    </source>
</evidence>
<feature type="DNA-binding region" description="Homeobox" evidence="9">
    <location>
        <begin position="98"/>
        <end position="157"/>
    </location>
</feature>
<dbReference type="GO" id="GO:0009725">
    <property type="term" value="P:response to hormone"/>
    <property type="evidence" value="ECO:0007669"/>
    <property type="project" value="UniProtKB-ARBA"/>
</dbReference>
<evidence type="ECO:0000313" key="15">
    <source>
        <dbReference type="Proteomes" id="UP000275267"/>
    </source>
</evidence>
<dbReference type="PROSITE" id="PS00027">
    <property type="entry name" value="HOMEOBOX_1"/>
    <property type="match status" value="1"/>
</dbReference>
<comment type="function">
    <text evidence="11">Transcription factor.</text>
</comment>
<evidence type="ECO:0000256" key="5">
    <source>
        <dbReference type="ARBA" id="ARBA00023163"/>
    </source>
</evidence>
<feature type="region of interest" description="Disordered" evidence="12">
    <location>
        <begin position="65"/>
        <end position="106"/>
    </location>
</feature>
<dbReference type="GO" id="GO:0043565">
    <property type="term" value="F:sequence-specific DNA binding"/>
    <property type="evidence" value="ECO:0007669"/>
    <property type="project" value="TreeGrafter"/>
</dbReference>
<dbReference type="PANTHER" id="PTHR24326">
    <property type="entry name" value="HOMEOBOX-LEUCINE ZIPPER PROTEIN"/>
    <property type="match status" value="1"/>
</dbReference>
<dbReference type="Pfam" id="PF00046">
    <property type="entry name" value="Homeodomain"/>
    <property type="match status" value="1"/>
</dbReference>
<dbReference type="OrthoDB" id="6159439at2759"/>
<reference evidence="15" key="1">
    <citation type="journal article" date="2019" name="Nat. Commun.">
        <title>The genome of broomcorn millet.</title>
        <authorList>
            <person name="Zou C."/>
            <person name="Miki D."/>
            <person name="Li D."/>
            <person name="Tang Q."/>
            <person name="Xiao L."/>
            <person name="Rajput S."/>
            <person name="Deng P."/>
            <person name="Jia W."/>
            <person name="Huang R."/>
            <person name="Zhang M."/>
            <person name="Sun Y."/>
            <person name="Hu J."/>
            <person name="Fu X."/>
            <person name="Schnable P.S."/>
            <person name="Li F."/>
            <person name="Zhang H."/>
            <person name="Feng B."/>
            <person name="Zhu X."/>
            <person name="Liu R."/>
            <person name="Schnable J.C."/>
            <person name="Zhu J.-K."/>
            <person name="Zhang H."/>
        </authorList>
    </citation>
    <scope>NUCLEOTIDE SEQUENCE [LARGE SCALE GENOMIC DNA]</scope>
</reference>
<comment type="caution">
    <text evidence="14">The sequence shown here is derived from an EMBL/GenBank/DDBJ whole genome shotgun (WGS) entry which is preliminary data.</text>
</comment>
<comment type="function">
    <text evidence="8">Probable transcription factor.</text>
</comment>
<keyword evidence="15" id="KW-1185">Reference proteome</keyword>
<dbReference type="SUPFAM" id="SSF46689">
    <property type="entry name" value="Homeodomain-like"/>
    <property type="match status" value="1"/>
</dbReference>
<dbReference type="CDD" id="cd00086">
    <property type="entry name" value="homeodomain"/>
    <property type="match status" value="1"/>
</dbReference>
<keyword evidence="5 11" id="KW-0804">Transcription</keyword>
<dbReference type="SMART" id="SM00389">
    <property type="entry name" value="HOX"/>
    <property type="match status" value="1"/>
</dbReference>
<evidence type="ECO:0000256" key="4">
    <source>
        <dbReference type="ARBA" id="ARBA00023155"/>
    </source>
</evidence>
<keyword evidence="6 9" id="KW-0539">Nucleus</keyword>